<dbReference type="InterPro" id="IPR027417">
    <property type="entry name" value="P-loop_NTPase"/>
</dbReference>
<sequence length="603" mass="67370">MQVSQLIIQNFRGIKNADIAFDGHSLLVGTNNVGKSTICEALELALGPDRHRRFPVVEEFDFYNAEYLCEKELPIEIRIEVLLTDVTSTVQKLCFSHLERWDPVNKRLLSQGELDQVDRDGLLWALRVLTVARYNKEEDEFEASSHYASSYDPANEDDSRIRQSIRRSFGFIYLRTIRTGSRALSLERGSLLDVILRLQGVKTGIWEHLRSRLEHLDPPIETGAKELTPVLNAIEARLAEYIPISKPGESTKLFVSQLTREHLRKTLSFFISITADQKPVPFQQVGTGTLNTLVLALLSFIADLKEENIIFAMEEPEIALSPHTQRRIASYLITKTNQCFVTSHSPYIIETFDPDRIVILKRDAKANVTGTRINIGSAVKLKTYRRYVRRGFAEAMLGVGVIVAEGLTEKLVLQAAAEKMEIADPDLYPLDLSGVTIITTDGDGGIPEFGRFFVSLDMPTFAFFDKKQRTPKDEQSLQEAGFTLIKEIDYLGMEALLAKEVPIMCQWGYLTNLRISGVATGVAIPEAQPTDEAIQEITQKVLKDGKGQGRAADLIDACPTGQMPDSIVSFLKAIYAQFSRPNSASSFTTEEVDLPAASPVSFM</sequence>
<comment type="caution">
    <text evidence="3">The sequence shown here is derived from an EMBL/GenBank/DDBJ whole genome shotgun (WGS) entry which is preliminary data.</text>
</comment>
<dbReference type="RefSeq" id="WP_368380806.1">
    <property type="nucleotide sequence ID" value="NZ_JBFRYA010000004.1"/>
</dbReference>
<dbReference type="InterPro" id="IPR041685">
    <property type="entry name" value="AAA_GajA/Old/RecF-like"/>
</dbReference>
<organism evidence="3 4">
    <name type="scientific">Zhongshania guokunii</name>
    <dbReference type="NCBI Taxonomy" id="641783"/>
    <lineage>
        <taxon>Bacteria</taxon>
        <taxon>Pseudomonadati</taxon>
        <taxon>Pseudomonadota</taxon>
        <taxon>Gammaproteobacteria</taxon>
        <taxon>Cellvibrionales</taxon>
        <taxon>Spongiibacteraceae</taxon>
        <taxon>Zhongshania</taxon>
    </lineage>
</organism>
<keyword evidence="3" id="KW-0255">Endonuclease</keyword>
<evidence type="ECO:0000313" key="3">
    <source>
        <dbReference type="EMBL" id="MEX1668521.1"/>
    </source>
</evidence>
<name>A0ABV3U3Q4_9GAMM</name>
<dbReference type="PANTHER" id="PTHR43581:SF4">
    <property type="entry name" value="ATP_GTP PHOSPHATASE"/>
    <property type="match status" value="1"/>
</dbReference>
<keyword evidence="4" id="KW-1185">Reference proteome</keyword>
<dbReference type="SUPFAM" id="SSF52540">
    <property type="entry name" value="P-loop containing nucleoside triphosphate hydrolases"/>
    <property type="match status" value="1"/>
</dbReference>
<evidence type="ECO:0000259" key="2">
    <source>
        <dbReference type="Pfam" id="PF20469"/>
    </source>
</evidence>
<dbReference type="PANTHER" id="PTHR43581">
    <property type="entry name" value="ATP/GTP PHOSPHATASE"/>
    <property type="match status" value="1"/>
</dbReference>
<dbReference type="Pfam" id="PF20469">
    <property type="entry name" value="OLD-like_TOPRIM"/>
    <property type="match status" value="1"/>
</dbReference>
<dbReference type="InterPro" id="IPR051396">
    <property type="entry name" value="Bact_Antivir_Def_Nuclease"/>
</dbReference>
<evidence type="ECO:0000313" key="4">
    <source>
        <dbReference type="Proteomes" id="UP001557485"/>
    </source>
</evidence>
<dbReference type="Proteomes" id="UP001557485">
    <property type="component" value="Unassembled WGS sequence"/>
</dbReference>
<accession>A0ABV3U3Q4</accession>
<dbReference type="EMBL" id="JBFRYA010000004">
    <property type="protein sequence ID" value="MEX1668521.1"/>
    <property type="molecule type" value="Genomic_DNA"/>
</dbReference>
<evidence type="ECO:0000259" key="1">
    <source>
        <dbReference type="Pfam" id="PF13175"/>
    </source>
</evidence>
<keyword evidence="3" id="KW-0378">Hydrolase</keyword>
<reference evidence="3 4" key="1">
    <citation type="journal article" date="2011" name="Int. J. Syst. Evol. Microbiol.">
        <title>Zhongshania antarctica gen. nov., sp. nov. and Zhongshania guokunii sp. nov., gammaproteobacteria respectively isolated from coastal attached (fast) ice and surface seawater of the Antarctic.</title>
        <authorList>
            <person name="Li H.J."/>
            <person name="Zhang X.Y."/>
            <person name="Chen C.X."/>
            <person name="Zhang Y.J."/>
            <person name="Gao Z.M."/>
            <person name="Yu Y."/>
            <person name="Chen X.L."/>
            <person name="Chen B."/>
            <person name="Zhang Y.Z."/>
        </authorList>
    </citation>
    <scope>NUCLEOTIDE SEQUENCE [LARGE SCALE GENOMIC DNA]</scope>
    <source>
        <strain evidence="3 4">ZS6-22T</strain>
    </source>
</reference>
<proteinExistence type="predicted"/>
<dbReference type="Gene3D" id="3.40.50.300">
    <property type="entry name" value="P-loop containing nucleotide triphosphate hydrolases"/>
    <property type="match status" value="1"/>
</dbReference>
<feature type="domain" description="Endonuclease GajA/Old nuclease/RecF-like AAA" evidence="1">
    <location>
        <begin position="1"/>
        <end position="81"/>
    </location>
</feature>
<protein>
    <submittedName>
        <fullName evidence="3">ATP-dependent endonuclease</fullName>
    </submittedName>
</protein>
<dbReference type="Pfam" id="PF13175">
    <property type="entry name" value="AAA_15"/>
    <property type="match status" value="2"/>
</dbReference>
<dbReference type="InterPro" id="IPR034139">
    <property type="entry name" value="TOPRIM_OLD"/>
</dbReference>
<feature type="domain" description="Endonuclease GajA/Old nuclease/RecF-like AAA" evidence="1">
    <location>
        <begin position="205"/>
        <end position="349"/>
    </location>
</feature>
<feature type="domain" description="OLD protein-like TOPRIM" evidence="2">
    <location>
        <begin position="400"/>
        <end position="465"/>
    </location>
</feature>
<dbReference type="GO" id="GO:0004519">
    <property type="term" value="F:endonuclease activity"/>
    <property type="evidence" value="ECO:0007669"/>
    <property type="project" value="UniProtKB-KW"/>
</dbReference>
<keyword evidence="3" id="KW-0540">Nuclease</keyword>
<gene>
    <name evidence="3" type="ORF">AB4876_06340</name>
</gene>